<dbReference type="EMBL" id="JAACJN010000043">
    <property type="protein sequence ID" value="KAF5384497.1"/>
    <property type="molecule type" value="Genomic_DNA"/>
</dbReference>
<feature type="compositionally biased region" description="Low complexity" evidence="1">
    <location>
        <begin position="254"/>
        <end position="268"/>
    </location>
</feature>
<evidence type="ECO:0000256" key="2">
    <source>
        <dbReference type="SAM" id="SignalP"/>
    </source>
</evidence>
<protein>
    <submittedName>
        <fullName evidence="3">Uncharacterized protein</fullName>
    </submittedName>
</protein>
<feature type="region of interest" description="Disordered" evidence="1">
    <location>
        <begin position="251"/>
        <end position="276"/>
    </location>
</feature>
<feature type="chain" id="PRO_5034694958" evidence="2">
    <location>
        <begin position="22"/>
        <end position="324"/>
    </location>
</feature>
<evidence type="ECO:0000313" key="4">
    <source>
        <dbReference type="Proteomes" id="UP000518752"/>
    </source>
</evidence>
<evidence type="ECO:0000256" key="1">
    <source>
        <dbReference type="SAM" id="MobiDB-lite"/>
    </source>
</evidence>
<accession>A0A8H5HJP8</accession>
<proteinExistence type="predicted"/>
<feature type="region of interest" description="Disordered" evidence="1">
    <location>
        <begin position="114"/>
        <end position="137"/>
    </location>
</feature>
<dbReference type="Gene3D" id="3.40.50.720">
    <property type="entry name" value="NAD(P)-binding Rossmann-like Domain"/>
    <property type="match status" value="1"/>
</dbReference>
<dbReference type="PANTHER" id="PTHR40129">
    <property type="entry name" value="KETOPANTOATE REDUCTASE N-TERMINAL DOMAIN-CONTAINING PROTEIN"/>
    <property type="match status" value="1"/>
</dbReference>
<dbReference type="OrthoDB" id="674948at2759"/>
<evidence type="ECO:0000313" key="3">
    <source>
        <dbReference type="EMBL" id="KAF5384497.1"/>
    </source>
</evidence>
<dbReference type="Proteomes" id="UP000518752">
    <property type="component" value="Unassembled WGS sequence"/>
</dbReference>
<organism evidence="3 4">
    <name type="scientific">Collybiopsis confluens</name>
    <dbReference type="NCBI Taxonomy" id="2823264"/>
    <lineage>
        <taxon>Eukaryota</taxon>
        <taxon>Fungi</taxon>
        <taxon>Dikarya</taxon>
        <taxon>Basidiomycota</taxon>
        <taxon>Agaricomycotina</taxon>
        <taxon>Agaricomycetes</taxon>
        <taxon>Agaricomycetidae</taxon>
        <taxon>Agaricales</taxon>
        <taxon>Marasmiineae</taxon>
        <taxon>Omphalotaceae</taxon>
        <taxon>Collybiopsis</taxon>
    </lineage>
</organism>
<reference evidence="3 4" key="1">
    <citation type="journal article" date="2020" name="ISME J.">
        <title>Uncovering the hidden diversity of litter-decomposition mechanisms in mushroom-forming fungi.</title>
        <authorList>
            <person name="Floudas D."/>
            <person name="Bentzer J."/>
            <person name="Ahren D."/>
            <person name="Johansson T."/>
            <person name="Persson P."/>
            <person name="Tunlid A."/>
        </authorList>
    </citation>
    <scope>NUCLEOTIDE SEQUENCE [LARGE SCALE GENOMIC DNA]</scope>
    <source>
        <strain evidence="3 4">CBS 406.79</strain>
    </source>
</reference>
<dbReference type="AlphaFoldDB" id="A0A8H5HJP8"/>
<comment type="caution">
    <text evidence="3">The sequence shown here is derived from an EMBL/GenBank/DDBJ whole genome shotgun (WGS) entry which is preliminary data.</text>
</comment>
<gene>
    <name evidence="3" type="ORF">D9757_006417</name>
</gene>
<sequence>MTAFTITDVLILGAGWTSTFLVPLCQQREISFAATTRSGSNDTIKFAFDQTASDDEETKKQFASLPDARTVLISFPITVPGASERLVRMYAKTRKSEGLRTGFIQLGATSIWGEPGTRSRHGRENKSNTDSKPVLKQAENRWYDRHSAYNRTERSDAEDELLALSPHSLTTVLDLAGLYGGDRSMRKWVGRVAPSKEVLKNKGSLHMIHGIDVARAILAIHCDWDKSIGQRWILTDGRVYDWWDLASAWGSGPASSVTDTSATSSSVSLNPEDRGPQASWVQELMREAGDRALPRSNDTLGRALDSREFWETFGLTPLKARMED</sequence>
<feature type="signal peptide" evidence="2">
    <location>
        <begin position="1"/>
        <end position="21"/>
    </location>
</feature>
<dbReference type="PANTHER" id="PTHR40129:SF2">
    <property type="entry name" value="KETOPANTOATE REDUCTASE N-TERMINAL DOMAIN-CONTAINING PROTEIN"/>
    <property type="match status" value="1"/>
</dbReference>
<keyword evidence="2" id="KW-0732">Signal</keyword>
<keyword evidence="4" id="KW-1185">Reference proteome</keyword>
<name>A0A8H5HJP8_9AGAR</name>